<dbReference type="VEuPathDB" id="FungiDB:P175DRAFT_0496909"/>
<name>A0A2T5M5G9_9EURO</name>
<dbReference type="RefSeq" id="XP_040755167.1">
    <property type="nucleotide sequence ID" value="XM_040896159.1"/>
</dbReference>
<proteinExistence type="predicted"/>
<evidence type="ECO:0000313" key="1">
    <source>
        <dbReference type="EMBL" id="PTU23775.1"/>
    </source>
</evidence>
<organism evidence="1 2">
    <name type="scientific">Aspergillus ochraceoroseus IBT 24754</name>
    <dbReference type="NCBI Taxonomy" id="1392256"/>
    <lineage>
        <taxon>Eukaryota</taxon>
        <taxon>Fungi</taxon>
        <taxon>Dikarya</taxon>
        <taxon>Ascomycota</taxon>
        <taxon>Pezizomycotina</taxon>
        <taxon>Eurotiomycetes</taxon>
        <taxon>Eurotiomycetidae</taxon>
        <taxon>Eurotiales</taxon>
        <taxon>Aspergillaceae</taxon>
        <taxon>Aspergillus</taxon>
        <taxon>Aspergillus subgen. Nidulantes</taxon>
    </lineage>
</organism>
<dbReference type="EMBL" id="MSFN02000001">
    <property type="protein sequence ID" value="PTU23775.1"/>
    <property type="molecule type" value="Genomic_DNA"/>
</dbReference>
<evidence type="ECO:0000313" key="2">
    <source>
        <dbReference type="Proteomes" id="UP000244073"/>
    </source>
</evidence>
<dbReference type="Proteomes" id="UP000244073">
    <property type="component" value="Unassembled WGS sequence"/>
</dbReference>
<comment type="caution">
    <text evidence="1">The sequence shown here is derived from an EMBL/GenBank/DDBJ whole genome shotgun (WGS) entry which is preliminary data.</text>
</comment>
<dbReference type="AlphaFoldDB" id="A0A2T5M5G9"/>
<sequence>MNISMYIRRPWLKNLRFAHFLPKGSSVAPSLKETRFFTLMALQLKIVEKLNMFSIFLVRRGQKAVDAAKFIKRSLKCEK</sequence>
<reference evidence="1 2" key="1">
    <citation type="journal article" date="2018" name="Proc. Natl. Acad. Sci. U.S.A.">
        <title>Linking secondary metabolites to gene clusters through genome sequencing of six diverse Aspergillus species.</title>
        <authorList>
            <person name="Kaerboelling I."/>
            <person name="Vesth T.C."/>
            <person name="Frisvad J.C."/>
            <person name="Nybo J.L."/>
            <person name="Theobald S."/>
            <person name="Kuo A."/>
            <person name="Bowyer P."/>
            <person name="Matsuda Y."/>
            <person name="Mondo S."/>
            <person name="Lyhne E.K."/>
            <person name="Kogle M.E."/>
            <person name="Clum A."/>
            <person name="Lipzen A."/>
            <person name="Salamov A."/>
            <person name="Ngan C.Y."/>
            <person name="Daum C."/>
            <person name="Chiniquy J."/>
            <person name="Barry K."/>
            <person name="LaButti K."/>
            <person name="Haridas S."/>
            <person name="Simmons B.A."/>
            <person name="Magnuson J.K."/>
            <person name="Mortensen U.H."/>
            <person name="Larsen T.O."/>
            <person name="Grigoriev I.V."/>
            <person name="Baker S.E."/>
            <person name="Andersen M.R."/>
        </authorList>
    </citation>
    <scope>NUCLEOTIDE SEQUENCE [LARGE SCALE GENOMIC DNA]</scope>
    <source>
        <strain evidence="1 2">IBT 24754</strain>
    </source>
</reference>
<dbReference type="GeneID" id="63813041"/>
<gene>
    <name evidence="1" type="ORF">P175DRAFT_0496909</name>
</gene>
<protein>
    <submittedName>
        <fullName evidence="1">Uncharacterized protein</fullName>
    </submittedName>
</protein>
<accession>A0A2T5M5G9</accession>